<name>A0A0F9A2Z8_9ZZZZ</name>
<evidence type="ECO:0000313" key="1">
    <source>
        <dbReference type="EMBL" id="KKL03939.1"/>
    </source>
</evidence>
<sequence length="245" mass="28666">MSLTGKHVDISHIIERVYRDNGFDLEIKYDEVIEWTWDVISLIGAPKTFVDKVTDGSQGMPQPIIIENYRGNLPVDLHSVYLARDYDTKMPMILKGTTYLRDNEQLFVKESQYTYTLNDSYIFTSFEEGEVELHYKAFPTNNLGMPLVPDDIKFVMATQSYIAERIGLRLWMQDHISKQKYDKLESERLWYIGAAQTRGVTPSIDELEGMKNRYLRLRIHPDLHDTSFIYSMEKERLILHNNAGR</sequence>
<gene>
    <name evidence="1" type="ORF">LCGC14_2621060</name>
</gene>
<dbReference type="InterPro" id="IPR057118">
    <property type="entry name" value="R1-like"/>
</dbReference>
<protein>
    <submittedName>
        <fullName evidence="1">Uncharacterized protein</fullName>
    </submittedName>
</protein>
<accession>A0A0F9A2Z8</accession>
<reference evidence="1" key="1">
    <citation type="journal article" date="2015" name="Nature">
        <title>Complex archaea that bridge the gap between prokaryotes and eukaryotes.</title>
        <authorList>
            <person name="Spang A."/>
            <person name="Saw J.H."/>
            <person name="Jorgensen S.L."/>
            <person name="Zaremba-Niedzwiedzka K."/>
            <person name="Martijn J."/>
            <person name="Lind A.E."/>
            <person name="van Eijk R."/>
            <person name="Schleper C."/>
            <person name="Guy L."/>
            <person name="Ettema T.J."/>
        </authorList>
    </citation>
    <scope>NUCLEOTIDE SEQUENCE</scope>
</reference>
<dbReference type="AlphaFoldDB" id="A0A0F9A2Z8"/>
<comment type="caution">
    <text evidence="1">The sequence shown here is derived from an EMBL/GenBank/DDBJ whole genome shotgun (WGS) entry which is preliminary data.</text>
</comment>
<dbReference type="Pfam" id="PF24228">
    <property type="entry name" value="CrAss_Ring_1"/>
    <property type="match status" value="1"/>
</dbReference>
<dbReference type="EMBL" id="LAZR01044729">
    <property type="protein sequence ID" value="KKL03939.1"/>
    <property type="molecule type" value="Genomic_DNA"/>
</dbReference>
<proteinExistence type="predicted"/>
<organism evidence="1">
    <name type="scientific">marine sediment metagenome</name>
    <dbReference type="NCBI Taxonomy" id="412755"/>
    <lineage>
        <taxon>unclassified sequences</taxon>
        <taxon>metagenomes</taxon>
        <taxon>ecological metagenomes</taxon>
    </lineage>
</organism>